<keyword evidence="4" id="KW-1185">Reference proteome</keyword>
<dbReference type="InterPro" id="IPR006600">
    <property type="entry name" value="HTH_CenpB_DNA-bd_dom"/>
</dbReference>
<comment type="caution">
    <text evidence="3">The sequence shown here is derived from an EMBL/GenBank/DDBJ whole genome shotgun (WGS) entry which is preliminary data.</text>
</comment>
<evidence type="ECO:0000313" key="4">
    <source>
        <dbReference type="Proteomes" id="UP000709295"/>
    </source>
</evidence>
<protein>
    <recommendedName>
        <fullName evidence="2">HTH CENPB-type domain-containing protein</fullName>
    </recommendedName>
</protein>
<dbReference type="EMBL" id="JAENGY010001869">
    <property type="protein sequence ID" value="KAG6946491.1"/>
    <property type="molecule type" value="Genomic_DNA"/>
</dbReference>
<proteinExistence type="predicted"/>
<name>A0A8J5I938_9STRA</name>
<dbReference type="Pfam" id="PF03221">
    <property type="entry name" value="HTH_Tnp_Tc5"/>
    <property type="match status" value="1"/>
</dbReference>
<organism evidence="3 4">
    <name type="scientific">Phytophthora aleatoria</name>
    <dbReference type="NCBI Taxonomy" id="2496075"/>
    <lineage>
        <taxon>Eukaryota</taxon>
        <taxon>Sar</taxon>
        <taxon>Stramenopiles</taxon>
        <taxon>Oomycota</taxon>
        <taxon>Peronosporomycetes</taxon>
        <taxon>Peronosporales</taxon>
        <taxon>Peronosporaceae</taxon>
        <taxon>Phytophthora</taxon>
    </lineage>
</organism>
<feature type="non-terminal residue" evidence="3">
    <location>
        <position position="183"/>
    </location>
</feature>
<dbReference type="AlphaFoldDB" id="A0A8J5I938"/>
<sequence length="183" mass="20811">TASHKLDVLHHLATYNNIALTINDFYPELPEAKFNSRRTLILDWRRNQNEIEQTCNEPGGANKKKGRKNGEATVLPKEEERGLVRWINDLRDEGVPITPTMLRLQALDVVKAAGVPICMAPWCWQDHFKARLRFSLRCKTRQGQIQPADLEQIAADFATKVKQKAAEIGATRIYNADQAALFF</sequence>
<keyword evidence="1" id="KW-0238">DNA-binding</keyword>
<dbReference type="PROSITE" id="PS51253">
    <property type="entry name" value="HTH_CENPB"/>
    <property type="match status" value="1"/>
</dbReference>
<evidence type="ECO:0000313" key="3">
    <source>
        <dbReference type="EMBL" id="KAG6946491.1"/>
    </source>
</evidence>
<dbReference type="Proteomes" id="UP000709295">
    <property type="component" value="Unassembled WGS sequence"/>
</dbReference>
<dbReference type="GO" id="GO:0003677">
    <property type="term" value="F:DNA binding"/>
    <property type="evidence" value="ECO:0007669"/>
    <property type="project" value="UniProtKB-KW"/>
</dbReference>
<accession>A0A8J5I938</accession>
<evidence type="ECO:0000256" key="1">
    <source>
        <dbReference type="ARBA" id="ARBA00023125"/>
    </source>
</evidence>
<reference evidence="3" key="1">
    <citation type="submission" date="2021-01" db="EMBL/GenBank/DDBJ databases">
        <title>Phytophthora aleatoria, a newly-described species from Pinus radiata is distinct from Phytophthora cactorum isolates based on comparative genomics.</title>
        <authorList>
            <person name="Mcdougal R."/>
            <person name="Panda P."/>
            <person name="Williams N."/>
            <person name="Studholme D.J."/>
        </authorList>
    </citation>
    <scope>NUCLEOTIDE SEQUENCE</scope>
    <source>
        <strain evidence="3">NZFS 4037</strain>
    </source>
</reference>
<evidence type="ECO:0000259" key="2">
    <source>
        <dbReference type="PROSITE" id="PS51253"/>
    </source>
</evidence>
<feature type="domain" description="HTH CENPB-type" evidence="2">
    <location>
        <begin position="67"/>
        <end position="138"/>
    </location>
</feature>
<gene>
    <name evidence="3" type="ORF">JG688_00016011</name>
</gene>